<dbReference type="GO" id="GO:0005634">
    <property type="term" value="C:nucleus"/>
    <property type="evidence" value="ECO:0007669"/>
    <property type="project" value="UniProtKB-SubCell"/>
</dbReference>
<evidence type="ECO:0000256" key="10">
    <source>
        <dbReference type="ARBA" id="ARBA00023002"/>
    </source>
</evidence>
<evidence type="ECO:0000256" key="3">
    <source>
        <dbReference type="ARBA" id="ARBA00008037"/>
    </source>
</evidence>
<evidence type="ECO:0000256" key="9">
    <source>
        <dbReference type="ARBA" id="ARBA00022964"/>
    </source>
</evidence>
<dbReference type="Gene3D" id="2.60.120.650">
    <property type="entry name" value="Cupin"/>
    <property type="match status" value="1"/>
</dbReference>
<keyword evidence="11" id="KW-0408">Iron</keyword>
<dbReference type="SMART" id="SM00558">
    <property type="entry name" value="JmjC"/>
    <property type="match status" value="1"/>
</dbReference>
<keyword evidence="7" id="KW-0862">Zinc</keyword>
<dbReference type="GO" id="GO:0008270">
    <property type="term" value="F:zinc ion binding"/>
    <property type="evidence" value="ECO:0007669"/>
    <property type="project" value="UniProtKB-KW"/>
</dbReference>
<organism evidence="20 21">
    <name type="scientific">Albula glossodonta</name>
    <name type="common">roundjaw bonefish</name>
    <dbReference type="NCBI Taxonomy" id="121402"/>
    <lineage>
        <taxon>Eukaryota</taxon>
        <taxon>Metazoa</taxon>
        <taxon>Chordata</taxon>
        <taxon>Craniata</taxon>
        <taxon>Vertebrata</taxon>
        <taxon>Euteleostomi</taxon>
        <taxon>Actinopterygii</taxon>
        <taxon>Neopterygii</taxon>
        <taxon>Teleostei</taxon>
        <taxon>Albuliformes</taxon>
        <taxon>Albulidae</taxon>
        <taxon>Albula</taxon>
    </lineage>
</organism>
<evidence type="ECO:0000259" key="18">
    <source>
        <dbReference type="PROSITE" id="PS51058"/>
    </source>
</evidence>
<feature type="domain" description="CXXC-type" evidence="18">
    <location>
        <begin position="480"/>
        <end position="526"/>
    </location>
</feature>
<evidence type="ECO:0000256" key="5">
    <source>
        <dbReference type="ARBA" id="ARBA00022723"/>
    </source>
</evidence>
<keyword evidence="5" id="KW-0479">Metal-binding</keyword>
<comment type="similarity">
    <text evidence="3">Belongs to the JHDM1 histone demethylase family.</text>
</comment>
<dbReference type="Proteomes" id="UP000824540">
    <property type="component" value="Unassembled WGS sequence"/>
</dbReference>
<evidence type="ECO:0000256" key="11">
    <source>
        <dbReference type="ARBA" id="ARBA00023004"/>
    </source>
</evidence>
<comment type="catalytic activity">
    <reaction evidence="15">
        <text>N(6),N(6)-dimethyl-L-lysyl(36)-[histone H3] + 2 2-oxoglutarate + 2 O2 = L-lysyl(36)-[histone H3] + 2 formaldehyde + 2 succinate + 2 CO2</text>
        <dbReference type="Rhea" id="RHEA:42032"/>
        <dbReference type="Rhea" id="RHEA-COMP:9785"/>
        <dbReference type="Rhea" id="RHEA-COMP:9787"/>
        <dbReference type="ChEBI" id="CHEBI:15379"/>
        <dbReference type="ChEBI" id="CHEBI:16526"/>
        <dbReference type="ChEBI" id="CHEBI:16810"/>
        <dbReference type="ChEBI" id="CHEBI:16842"/>
        <dbReference type="ChEBI" id="CHEBI:29969"/>
        <dbReference type="ChEBI" id="CHEBI:30031"/>
        <dbReference type="ChEBI" id="CHEBI:61976"/>
        <dbReference type="EC" id="1.14.11.27"/>
    </reaction>
</comment>
<evidence type="ECO:0000313" key="20">
    <source>
        <dbReference type="EMBL" id="KAG9345575.1"/>
    </source>
</evidence>
<evidence type="ECO:0000256" key="17">
    <source>
        <dbReference type="SAM" id="MobiDB-lite"/>
    </source>
</evidence>
<evidence type="ECO:0000256" key="12">
    <source>
        <dbReference type="ARBA" id="ARBA00023015"/>
    </source>
</evidence>
<evidence type="ECO:0000256" key="14">
    <source>
        <dbReference type="ARBA" id="ARBA00023242"/>
    </source>
</evidence>
<evidence type="ECO:0000256" key="7">
    <source>
        <dbReference type="ARBA" id="ARBA00022833"/>
    </source>
</evidence>
<dbReference type="AlphaFoldDB" id="A0A8T2NYZ8"/>
<dbReference type="EMBL" id="JAFBMS010000017">
    <property type="protein sequence ID" value="KAG9345575.1"/>
    <property type="molecule type" value="Genomic_DNA"/>
</dbReference>
<gene>
    <name evidence="20" type="ORF">JZ751_008719</name>
</gene>
<keyword evidence="8" id="KW-0156">Chromatin regulator</keyword>
<proteinExistence type="inferred from homology"/>
<dbReference type="SUPFAM" id="SSF51197">
    <property type="entry name" value="Clavaminate synthase-like"/>
    <property type="match status" value="1"/>
</dbReference>
<evidence type="ECO:0000256" key="1">
    <source>
        <dbReference type="ARBA" id="ARBA00001954"/>
    </source>
</evidence>
<dbReference type="InterPro" id="IPR003347">
    <property type="entry name" value="JmjC_dom"/>
</dbReference>
<accession>A0A8T2NYZ8</accession>
<dbReference type="PROSITE" id="PS51184">
    <property type="entry name" value="JMJC"/>
    <property type="match status" value="1"/>
</dbReference>
<dbReference type="EC" id="1.14.11.27" evidence="4"/>
<comment type="caution">
    <text evidence="20">The sequence shown here is derived from an EMBL/GenBank/DDBJ whole genome shotgun (WGS) entry which is preliminary data.</text>
</comment>
<feature type="region of interest" description="Disordered" evidence="17">
    <location>
        <begin position="332"/>
        <end position="370"/>
    </location>
</feature>
<dbReference type="Pfam" id="PF02008">
    <property type="entry name" value="zf-CXXC"/>
    <property type="match status" value="1"/>
</dbReference>
<evidence type="ECO:0000256" key="13">
    <source>
        <dbReference type="ARBA" id="ARBA00023163"/>
    </source>
</evidence>
<keyword evidence="12" id="KW-0805">Transcription regulation</keyword>
<feature type="region of interest" description="Disordered" evidence="17">
    <location>
        <begin position="1"/>
        <end position="26"/>
    </location>
</feature>
<dbReference type="Gene3D" id="1.20.58.1360">
    <property type="match status" value="1"/>
</dbReference>
<feature type="domain" description="JmjC" evidence="19">
    <location>
        <begin position="104"/>
        <end position="271"/>
    </location>
</feature>
<dbReference type="InterPro" id="IPR050690">
    <property type="entry name" value="JHDM1_Histone_Demethylase"/>
</dbReference>
<dbReference type="FunFam" id="2.60.120.650:FF:000005">
    <property type="entry name" value="lysine-specific demethylase 2A isoform X1"/>
    <property type="match status" value="1"/>
</dbReference>
<protein>
    <recommendedName>
        <fullName evidence="4">[histone H3]-dimethyl-L-lysine(36) demethylase</fullName>
        <ecNumber evidence="4">1.14.11.27</ecNumber>
    </recommendedName>
</protein>
<evidence type="ECO:0000256" key="2">
    <source>
        <dbReference type="ARBA" id="ARBA00004123"/>
    </source>
</evidence>
<dbReference type="GO" id="GO:0140680">
    <property type="term" value="F:histone H3K36me/H3K36me2 demethylase activity"/>
    <property type="evidence" value="ECO:0007669"/>
    <property type="project" value="UniProtKB-EC"/>
</dbReference>
<keyword evidence="6 16" id="KW-0863">Zinc-finger</keyword>
<evidence type="ECO:0000256" key="16">
    <source>
        <dbReference type="PROSITE-ProRule" id="PRU00509"/>
    </source>
</evidence>
<evidence type="ECO:0000256" key="8">
    <source>
        <dbReference type="ARBA" id="ARBA00022853"/>
    </source>
</evidence>
<keyword evidence="9" id="KW-0223">Dioxygenase</keyword>
<evidence type="ECO:0000313" key="21">
    <source>
        <dbReference type="Proteomes" id="UP000824540"/>
    </source>
</evidence>
<comment type="subcellular location">
    <subcellularLocation>
        <location evidence="2">Nucleus</location>
    </subcellularLocation>
</comment>
<name>A0A8T2NYZ8_9TELE</name>
<keyword evidence="10" id="KW-0560">Oxidoreductase</keyword>
<dbReference type="PROSITE" id="PS51058">
    <property type="entry name" value="ZF_CXXC"/>
    <property type="match status" value="1"/>
</dbReference>
<dbReference type="GO" id="GO:0003677">
    <property type="term" value="F:DNA binding"/>
    <property type="evidence" value="ECO:0007669"/>
    <property type="project" value="InterPro"/>
</dbReference>
<evidence type="ECO:0000256" key="6">
    <source>
        <dbReference type="ARBA" id="ARBA00022771"/>
    </source>
</evidence>
<keyword evidence="14" id="KW-0539">Nucleus</keyword>
<feature type="region of interest" description="Disordered" evidence="17">
    <location>
        <begin position="446"/>
        <end position="477"/>
    </location>
</feature>
<evidence type="ECO:0000256" key="15">
    <source>
        <dbReference type="ARBA" id="ARBA00047915"/>
    </source>
</evidence>
<dbReference type="OrthoDB" id="5876800at2759"/>
<dbReference type="CDD" id="cd21784">
    <property type="entry name" value="CTD_KDM2A"/>
    <property type="match status" value="1"/>
</dbReference>
<comment type="cofactor">
    <cofactor evidence="1">
        <name>Fe(2+)</name>
        <dbReference type="ChEBI" id="CHEBI:29033"/>
    </cofactor>
</comment>
<feature type="compositionally biased region" description="Basic residues" evidence="17">
    <location>
        <begin position="7"/>
        <end position="18"/>
    </location>
</feature>
<dbReference type="InterPro" id="IPR002857">
    <property type="entry name" value="Znf_CXXC"/>
</dbReference>
<sequence>MEDTHPRYSKRLRSGTRRRYQDDGISDDEIEGKRTFDLDEKLHNERFNCNLVKRMEGKGSRRVIDVMDVTTQKGIEMSMAQWRRYYETPPAEREKLYNVISLEFSHTKLENLVKRPASVDLIDWVDNMWPRHLKERQRDSTNAIIDMQYPKVQKYCLMSVEGCFTDFHIDFGGTSVWYHVLRGGKMFWLIPPTPQNLELYENWVLSGKQGDIFLGDKASECQRIELKQGNTFLIPSGWIHAVYTPVPAKFRYPFYYEMCWYVLERYLYCLTNTSHLTPEFQKHSLGIGEATLHLNHSPPTPYLNIISLHPLHLISSSLYSCLQKEDYCRSDGLDNNGNMKGEEDEHKEEEVEEKQAPSPAPPPTKPGVKVHLTPLELEGLWNLLGKLESLPSHKKCVPAGIHNAPALLHDIRALLMEHASDDPKLAYTGIPIVRWPKRPSWYEPPPPPPPLLSRPRQGASSLLHPLPPRPHKPSSSVSHLRRRRVRCKRCEACLRTECGDCNYCRDMRKFGGPGRLKQTCVLRQCLAVSCVCMHACSHMHFCALSLPLAVCV</sequence>
<keyword evidence="13" id="KW-0804">Transcription</keyword>
<evidence type="ECO:0000256" key="4">
    <source>
        <dbReference type="ARBA" id="ARBA00013246"/>
    </source>
</evidence>
<keyword evidence="21" id="KW-1185">Reference proteome</keyword>
<reference evidence="20" key="1">
    <citation type="thesis" date="2021" institute="BYU ScholarsArchive" country="Provo, UT, USA">
        <title>Applications of and Algorithms for Genome Assembly and Genomic Analyses with an Emphasis on Marine Teleosts.</title>
        <authorList>
            <person name="Pickett B.D."/>
        </authorList>
    </citation>
    <scope>NUCLEOTIDE SEQUENCE</scope>
    <source>
        <strain evidence="20">HI-2016</strain>
    </source>
</reference>
<dbReference type="PANTHER" id="PTHR23123">
    <property type="entry name" value="PHD/F-BOX CONTAINING PROTEIN"/>
    <property type="match status" value="1"/>
</dbReference>
<evidence type="ECO:0000259" key="19">
    <source>
        <dbReference type="PROSITE" id="PS51184"/>
    </source>
</evidence>